<evidence type="ECO:0000256" key="3">
    <source>
        <dbReference type="SAM" id="SignalP"/>
    </source>
</evidence>
<evidence type="ECO:0000313" key="5">
    <source>
        <dbReference type="EMBL" id="KAL3772718.1"/>
    </source>
</evidence>
<dbReference type="EMBL" id="JALLBG020000005">
    <property type="protein sequence ID" value="KAL3772718.1"/>
    <property type="molecule type" value="Genomic_DNA"/>
</dbReference>
<dbReference type="GO" id="GO:0009536">
    <property type="term" value="C:plastid"/>
    <property type="evidence" value="ECO:0007669"/>
    <property type="project" value="UniProtKB-SubCell"/>
</dbReference>
<name>A0ABD3NBI0_9STRA</name>
<gene>
    <name evidence="5" type="ORF">ACHAWU_004963</name>
</gene>
<evidence type="ECO:0000256" key="2">
    <source>
        <dbReference type="ARBA" id="ARBA00022640"/>
    </source>
</evidence>
<protein>
    <recommendedName>
        <fullName evidence="4">Plastid lipid-associated protein/fibrillin conserved domain-containing protein</fullName>
    </recommendedName>
</protein>
<dbReference type="AlphaFoldDB" id="A0ABD3NBI0"/>
<sequence>MVSFHAAAALLAATSAMPTCIGFTTWSSSFPAVPSATRSKAVRPLHATEAFQRSLLEAQLSYSHDFAPSIDEHVSSASSDNEDHLQITTDSSAVTLADNIASIQNSILRIAASTDRGQNAKTSQKERVSNLIASLESNAPKHDSEEGSSTTIPSYLVGTWELLYSNTQLFRSSPFFLAGRSTCKTPEQAAQYNWFCNMHRAALAISTIGDVRQVITKDGRLVNEFEVRAGAIPFLSYFVPSLRYSGGLPFTIDGAIVSSADIMPKTTMEWELYMDTVEIKGSNIPILRNLLDSENVALKSRDLSQLLEENVDSYQVPKPVLRTTYVDSDMRIVRDEDDNIFLYSKVSSSEEPTDYSGVLADFGVASLLEGFNDAITKIYL</sequence>
<keyword evidence="2" id="KW-0934">Plastid</keyword>
<evidence type="ECO:0000256" key="1">
    <source>
        <dbReference type="ARBA" id="ARBA00004474"/>
    </source>
</evidence>
<dbReference type="Proteomes" id="UP001530293">
    <property type="component" value="Unassembled WGS sequence"/>
</dbReference>
<accession>A0ABD3NBI0</accession>
<feature type="domain" description="Plastid lipid-associated protein/fibrillin conserved" evidence="4">
    <location>
        <begin position="106"/>
        <end position="171"/>
    </location>
</feature>
<reference evidence="5 6" key="1">
    <citation type="submission" date="2024-10" db="EMBL/GenBank/DDBJ databases">
        <title>Updated reference genomes for cyclostephanoid diatoms.</title>
        <authorList>
            <person name="Roberts W.R."/>
            <person name="Alverson A.J."/>
        </authorList>
    </citation>
    <scope>NUCLEOTIDE SEQUENCE [LARGE SCALE GENOMIC DNA]</scope>
    <source>
        <strain evidence="5 6">AJA232-27</strain>
    </source>
</reference>
<comment type="subcellular location">
    <subcellularLocation>
        <location evidence="1">Plastid</location>
    </subcellularLocation>
</comment>
<organism evidence="5 6">
    <name type="scientific">Discostella pseudostelligera</name>
    <dbReference type="NCBI Taxonomy" id="259834"/>
    <lineage>
        <taxon>Eukaryota</taxon>
        <taxon>Sar</taxon>
        <taxon>Stramenopiles</taxon>
        <taxon>Ochrophyta</taxon>
        <taxon>Bacillariophyta</taxon>
        <taxon>Coscinodiscophyceae</taxon>
        <taxon>Thalassiosirophycidae</taxon>
        <taxon>Stephanodiscales</taxon>
        <taxon>Stephanodiscaceae</taxon>
        <taxon>Discostella</taxon>
    </lineage>
</organism>
<feature type="chain" id="PRO_5044861635" description="Plastid lipid-associated protein/fibrillin conserved domain-containing protein" evidence="3">
    <location>
        <begin position="17"/>
        <end position="380"/>
    </location>
</feature>
<feature type="signal peptide" evidence="3">
    <location>
        <begin position="1"/>
        <end position="16"/>
    </location>
</feature>
<keyword evidence="3" id="KW-0732">Signal</keyword>
<dbReference type="Pfam" id="PF04755">
    <property type="entry name" value="PAP_fibrillin"/>
    <property type="match status" value="1"/>
</dbReference>
<evidence type="ECO:0000313" key="6">
    <source>
        <dbReference type="Proteomes" id="UP001530293"/>
    </source>
</evidence>
<keyword evidence="6" id="KW-1185">Reference proteome</keyword>
<dbReference type="PANTHER" id="PTHR31906">
    <property type="entry name" value="PLASTID-LIPID-ASSOCIATED PROTEIN 4, CHLOROPLASTIC-RELATED"/>
    <property type="match status" value="1"/>
</dbReference>
<comment type="caution">
    <text evidence="5">The sequence shown here is derived from an EMBL/GenBank/DDBJ whole genome shotgun (WGS) entry which is preliminary data.</text>
</comment>
<dbReference type="InterPro" id="IPR006843">
    <property type="entry name" value="PAP/fibrillin_dom"/>
</dbReference>
<proteinExistence type="predicted"/>
<evidence type="ECO:0000259" key="4">
    <source>
        <dbReference type="Pfam" id="PF04755"/>
    </source>
</evidence>
<dbReference type="InterPro" id="IPR039633">
    <property type="entry name" value="PAP"/>
</dbReference>